<evidence type="ECO:0000313" key="1">
    <source>
        <dbReference type="EMBL" id="AII30183.1"/>
    </source>
</evidence>
<name>A0A076GED1_9CAUD</name>
<accession>A0A076GED1</accession>
<dbReference type="EMBL" id="KM000061">
    <property type="protein sequence ID" value="AII30183.1"/>
    <property type="molecule type" value="Genomic_DNA"/>
</dbReference>
<protein>
    <recommendedName>
        <fullName evidence="2">Neck protein</fullName>
    </recommendedName>
</protein>
<reference evidence="1" key="1">
    <citation type="journal article" date="2015" name="PLoS ONE">
        <title>Life-style and genome structure of marine pseudoalteromonas siphovirus b8b isolated from the northwestern mediterranean sea.</title>
        <authorList>
            <person name="Lara E."/>
            <person name="Holmfeldt K."/>
            <person name="Solonenko N."/>
            <person name="Sa E.L."/>
            <person name="Ignacio-Espinoza J.C."/>
            <person name="Cornejo-Castillo F.M."/>
            <person name="Verberkmoes N.C."/>
            <person name="Vaque D."/>
            <person name="Sullivan M.B."/>
            <person name="Acinas S.G."/>
        </authorList>
    </citation>
    <scope>NUCLEOTIDE SEQUENCE [LARGE SCALE GENOMIC DNA]</scope>
</reference>
<proteinExistence type="predicted"/>
<organism evidence="1">
    <name type="scientific">Pseudoalteromonas phage B8b</name>
    <dbReference type="NCBI Taxonomy" id="1506997"/>
    <lineage>
        <taxon>Viruses</taxon>
        <taxon>Duplodnaviria</taxon>
        <taxon>Heunggongvirae</taxon>
        <taxon>Uroviricota</taxon>
        <taxon>Caudoviricetes</taxon>
    </lineage>
</organism>
<sequence>MARFTPDQLSALASNITAKDAVINRAASLAINRTLTYTRNQSINLMRLEVNLQDSYIRRNLRTRQRASPQRLAGIIRANARSTLLTRYPFTTSRTGVRVAVNSREGYQQIENAFIVTNLRGSGARGIALRNTSAVEHFKRALSPATPAKRRKLQRIISAARSNPRGIQVLSSRSINQVFTSTREDVEPRSIRFLNDEFIQQITRLNR</sequence>
<evidence type="ECO:0008006" key="2">
    <source>
        <dbReference type="Google" id="ProtNLM"/>
    </source>
</evidence>